<feature type="transmembrane region" description="Helical" evidence="1">
    <location>
        <begin position="72"/>
        <end position="91"/>
    </location>
</feature>
<dbReference type="EMBL" id="JACDXX010000017">
    <property type="protein sequence ID" value="MCB5411491.1"/>
    <property type="molecule type" value="Genomic_DNA"/>
</dbReference>
<keyword evidence="1" id="KW-0472">Membrane</keyword>
<dbReference type="RefSeq" id="WP_226936963.1">
    <property type="nucleotide sequence ID" value="NZ_JACDXX010000017.1"/>
</dbReference>
<evidence type="ECO:0000313" key="3">
    <source>
        <dbReference type="Proteomes" id="UP001198571"/>
    </source>
</evidence>
<keyword evidence="1" id="KW-0812">Transmembrane</keyword>
<organism evidence="2 3">
    <name type="scientific">Pseudogemmobacter faecipullorum</name>
    <dbReference type="NCBI Taxonomy" id="2755041"/>
    <lineage>
        <taxon>Bacteria</taxon>
        <taxon>Pseudomonadati</taxon>
        <taxon>Pseudomonadota</taxon>
        <taxon>Alphaproteobacteria</taxon>
        <taxon>Rhodobacterales</taxon>
        <taxon>Paracoccaceae</taxon>
        <taxon>Pseudogemmobacter</taxon>
    </lineage>
</organism>
<evidence type="ECO:0000313" key="2">
    <source>
        <dbReference type="EMBL" id="MCB5411491.1"/>
    </source>
</evidence>
<protein>
    <submittedName>
        <fullName evidence="2">Uncharacterized protein</fullName>
    </submittedName>
</protein>
<evidence type="ECO:0000256" key="1">
    <source>
        <dbReference type="SAM" id="Phobius"/>
    </source>
</evidence>
<accession>A0ABS8CQ45</accession>
<keyword evidence="1" id="KW-1133">Transmembrane helix</keyword>
<sequence length="95" mass="10853">MGKELGLAERLRVAAALNPEGFSITLSREAAIDLVRIIEQRKRVADADQWVHGLLAERSVWFERREAEFRKMLAYSLAMAVCVIHLSWLLMGWGK</sequence>
<name>A0ABS8CQ45_9RHOB</name>
<comment type="caution">
    <text evidence="2">The sequence shown here is derived from an EMBL/GenBank/DDBJ whole genome shotgun (WGS) entry which is preliminary data.</text>
</comment>
<reference evidence="2 3" key="1">
    <citation type="submission" date="2020-07" db="EMBL/GenBank/DDBJ databases">
        <title>Pseudogemmobacter sp. nov., isolated from poultry manure in Taiwan.</title>
        <authorList>
            <person name="Lin S.-Y."/>
            <person name="Tang Y.-S."/>
            <person name="Young C.-C."/>
        </authorList>
    </citation>
    <scope>NUCLEOTIDE SEQUENCE [LARGE SCALE GENOMIC DNA]</scope>
    <source>
        <strain evidence="2 3">CC-YST710</strain>
    </source>
</reference>
<dbReference type="Proteomes" id="UP001198571">
    <property type="component" value="Unassembled WGS sequence"/>
</dbReference>
<keyword evidence="3" id="KW-1185">Reference proteome</keyword>
<gene>
    <name evidence="2" type="ORF">H0485_15985</name>
</gene>
<proteinExistence type="predicted"/>